<dbReference type="Pfam" id="PF00194">
    <property type="entry name" value="Carb_anhydrase"/>
    <property type="match status" value="1"/>
</dbReference>
<dbReference type="SMART" id="SM01057">
    <property type="entry name" value="Carb_anhydrase"/>
    <property type="match status" value="1"/>
</dbReference>
<dbReference type="GO" id="GO:0004089">
    <property type="term" value="F:carbonate dehydratase activity"/>
    <property type="evidence" value="ECO:0007669"/>
    <property type="project" value="UniProtKB-EC"/>
</dbReference>
<dbReference type="GO" id="GO:0008270">
    <property type="term" value="F:zinc ion binding"/>
    <property type="evidence" value="ECO:0007669"/>
    <property type="project" value="InterPro"/>
</dbReference>
<keyword evidence="5" id="KW-0456">Lyase</keyword>
<evidence type="ECO:0000259" key="9">
    <source>
        <dbReference type="PROSITE" id="PS51144"/>
    </source>
</evidence>
<dbReference type="PANTHER" id="PTHR18952">
    <property type="entry name" value="CARBONIC ANHYDRASE"/>
    <property type="match status" value="1"/>
</dbReference>
<feature type="domain" description="Alpha-carbonic anhydrase" evidence="9">
    <location>
        <begin position="195"/>
        <end position="566"/>
    </location>
</feature>
<dbReference type="PANTHER" id="PTHR18952:SF265">
    <property type="entry name" value="CARBONIC ANHYDRASE"/>
    <property type="match status" value="1"/>
</dbReference>
<keyword evidence="8" id="KW-0732">Signal</keyword>
<feature type="compositionally biased region" description="Acidic residues" evidence="7">
    <location>
        <begin position="441"/>
        <end position="450"/>
    </location>
</feature>
<name>A0A7R9WMG9_9STRA</name>
<evidence type="ECO:0000256" key="1">
    <source>
        <dbReference type="ARBA" id="ARBA00010718"/>
    </source>
</evidence>
<feature type="compositionally biased region" description="Low complexity" evidence="7">
    <location>
        <begin position="65"/>
        <end position="177"/>
    </location>
</feature>
<dbReference type="EC" id="4.2.1.1" evidence="2"/>
<dbReference type="InterPro" id="IPR023561">
    <property type="entry name" value="Carbonic_anhydrase_a-class"/>
</dbReference>
<evidence type="ECO:0000256" key="7">
    <source>
        <dbReference type="SAM" id="MobiDB-lite"/>
    </source>
</evidence>
<comment type="catalytic activity">
    <reaction evidence="6">
        <text>hydrogencarbonate + H(+) = CO2 + H2O</text>
        <dbReference type="Rhea" id="RHEA:10748"/>
        <dbReference type="ChEBI" id="CHEBI:15377"/>
        <dbReference type="ChEBI" id="CHEBI:15378"/>
        <dbReference type="ChEBI" id="CHEBI:16526"/>
        <dbReference type="ChEBI" id="CHEBI:17544"/>
        <dbReference type="EC" id="4.2.1.1"/>
    </reaction>
</comment>
<protein>
    <recommendedName>
        <fullName evidence="2">carbonic anhydrase</fullName>
        <ecNumber evidence="2">4.2.1.1</ecNumber>
    </recommendedName>
</protein>
<feature type="signal peptide" evidence="8">
    <location>
        <begin position="1"/>
        <end position="16"/>
    </location>
</feature>
<comment type="similarity">
    <text evidence="1">Belongs to the alpha-carbonic anhydrase family.</text>
</comment>
<feature type="region of interest" description="Disordered" evidence="7">
    <location>
        <begin position="65"/>
        <end position="184"/>
    </location>
</feature>
<organism evidence="10">
    <name type="scientific">Pseudictyota dubia</name>
    <dbReference type="NCBI Taxonomy" id="2749911"/>
    <lineage>
        <taxon>Eukaryota</taxon>
        <taxon>Sar</taxon>
        <taxon>Stramenopiles</taxon>
        <taxon>Ochrophyta</taxon>
        <taxon>Bacillariophyta</taxon>
        <taxon>Mediophyceae</taxon>
        <taxon>Biddulphiophycidae</taxon>
        <taxon>Eupodiscales</taxon>
        <taxon>Odontellaceae</taxon>
        <taxon>Pseudictyota</taxon>
    </lineage>
</organism>
<evidence type="ECO:0000313" key="10">
    <source>
        <dbReference type="EMBL" id="CAD8327063.1"/>
    </source>
</evidence>
<dbReference type="PROSITE" id="PS51144">
    <property type="entry name" value="ALPHA_CA_2"/>
    <property type="match status" value="1"/>
</dbReference>
<proteinExistence type="inferred from homology"/>
<gene>
    <name evidence="10" type="ORF">TDUB1175_LOCUS25490</name>
</gene>
<keyword evidence="4" id="KW-0862">Zinc</keyword>
<evidence type="ECO:0000256" key="5">
    <source>
        <dbReference type="ARBA" id="ARBA00023239"/>
    </source>
</evidence>
<dbReference type="EMBL" id="HBED01050414">
    <property type="protein sequence ID" value="CAD8327063.1"/>
    <property type="molecule type" value="Transcribed_RNA"/>
</dbReference>
<evidence type="ECO:0000256" key="6">
    <source>
        <dbReference type="ARBA" id="ARBA00048348"/>
    </source>
</evidence>
<evidence type="ECO:0000256" key="2">
    <source>
        <dbReference type="ARBA" id="ARBA00012925"/>
    </source>
</evidence>
<evidence type="ECO:0000256" key="3">
    <source>
        <dbReference type="ARBA" id="ARBA00022723"/>
    </source>
</evidence>
<dbReference type="SUPFAM" id="SSF51069">
    <property type="entry name" value="Carbonic anhydrase"/>
    <property type="match status" value="1"/>
</dbReference>
<keyword evidence="3" id="KW-0479">Metal-binding</keyword>
<feature type="region of interest" description="Disordered" evidence="7">
    <location>
        <begin position="437"/>
        <end position="473"/>
    </location>
</feature>
<evidence type="ECO:0000256" key="8">
    <source>
        <dbReference type="SAM" id="SignalP"/>
    </source>
</evidence>
<dbReference type="InterPro" id="IPR036398">
    <property type="entry name" value="CA_dom_sf"/>
</dbReference>
<reference evidence="10" key="1">
    <citation type="submission" date="2021-01" db="EMBL/GenBank/DDBJ databases">
        <authorList>
            <person name="Corre E."/>
            <person name="Pelletier E."/>
            <person name="Niang G."/>
            <person name="Scheremetjew M."/>
            <person name="Finn R."/>
            <person name="Kale V."/>
            <person name="Holt S."/>
            <person name="Cochrane G."/>
            <person name="Meng A."/>
            <person name="Brown T."/>
            <person name="Cohen L."/>
        </authorList>
    </citation>
    <scope>NUCLEOTIDE SEQUENCE</scope>
    <source>
        <strain evidence="10">CCMP147</strain>
    </source>
</reference>
<feature type="chain" id="PRO_5031202901" description="carbonic anhydrase" evidence="8">
    <location>
        <begin position="17"/>
        <end position="612"/>
    </location>
</feature>
<evidence type="ECO:0000256" key="4">
    <source>
        <dbReference type="ARBA" id="ARBA00022833"/>
    </source>
</evidence>
<accession>A0A7R9WMG9</accession>
<dbReference type="InterPro" id="IPR001148">
    <property type="entry name" value="CA_dom"/>
</dbReference>
<dbReference type="AlphaFoldDB" id="A0A7R9WMG9"/>
<sequence>MALGGLVLAAGVVVGAMTIQGKIPGFGRGSSSANSALEVENDNDEAELVGTTAVPVTTATIATSTTGIETTSSTRAATSSTSADTSESVMTTSTAPTLASTTDPNSNPGNTSTPTATTSSATATTSLNTEEMPTTATTTTTTAPNTTMTTTPATNITATPTTTSTTSTTTTSTSTTTEVGGYFPSEPVPLIPPPGYFNYNTSDLNFGPSAWGSLNTTNGLLSTPEYVYWSQFREIKYDLTKNKCGTGVRQSPIDVRMDAIRGYRPDNGTGYIHLPERGEDIDGDGDLDEYEEGICYEHHEIRTRGGRLNLQSDIIIPQILPNKLRLVYDGDAAAALSGPNSTFSPLPSVDFPHQWGGAIDLKHIDVHIPSQHKVEGKEFPAEYQLWHLHPGRRKAAVVSIMVDVHPQNKRNNHFQRALVEWQKVWEKTFHQCQKMRRTGEAQEEVQEEEGVPGMESNPFALKDEDQEVDTDADRLDRQLSSERWDPYDPKEIKNSIHFYGYSGSLTEPPCTERFVEWHIMDKPMLISETQLRHLKYLLFLYQNDQCQRTSTHYEGRAARRPMRNVTEGQHSVHRCTCHDFLSDEERRSNANVTRCTRKEEQEEIRESLNSFL</sequence>
<dbReference type="Gene3D" id="3.10.200.10">
    <property type="entry name" value="Alpha carbonic anhydrase"/>
    <property type="match status" value="1"/>
</dbReference>